<gene>
    <name evidence="1" type="ORF">NLS_LOCUS880</name>
</gene>
<evidence type="ECO:0000313" key="2">
    <source>
        <dbReference type="Proteomes" id="UP000277928"/>
    </source>
</evidence>
<evidence type="ECO:0000313" key="1">
    <source>
        <dbReference type="EMBL" id="VDK69798.1"/>
    </source>
</evidence>
<protein>
    <submittedName>
        <fullName evidence="1">Uncharacterized protein</fullName>
    </submittedName>
</protein>
<organism evidence="1 2">
    <name type="scientific">Litomosoides sigmodontis</name>
    <name type="common">Filarial nematode worm</name>
    <dbReference type="NCBI Taxonomy" id="42156"/>
    <lineage>
        <taxon>Eukaryota</taxon>
        <taxon>Metazoa</taxon>
        <taxon>Ecdysozoa</taxon>
        <taxon>Nematoda</taxon>
        <taxon>Chromadorea</taxon>
        <taxon>Rhabditida</taxon>
        <taxon>Spirurina</taxon>
        <taxon>Spiruromorpha</taxon>
        <taxon>Filarioidea</taxon>
        <taxon>Onchocercidae</taxon>
        <taxon>Litomosoides</taxon>
    </lineage>
</organism>
<accession>A0A3P6TU50</accession>
<name>A0A3P6TU50_LITSI</name>
<dbReference type="EMBL" id="UYRX01000026">
    <property type="protein sequence ID" value="VDK69798.1"/>
    <property type="molecule type" value="Genomic_DNA"/>
</dbReference>
<dbReference type="AlphaFoldDB" id="A0A3P6TU50"/>
<dbReference type="Proteomes" id="UP000277928">
    <property type="component" value="Unassembled WGS sequence"/>
</dbReference>
<sequence length="40" mass="4457">MFVYVAAPSGYLPKGFPFSNAHHPQLFQSVRELQIGTSFS</sequence>
<reference evidence="1 2" key="1">
    <citation type="submission" date="2018-08" db="EMBL/GenBank/DDBJ databases">
        <authorList>
            <person name="Laetsch R D."/>
            <person name="Stevens L."/>
            <person name="Kumar S."/>
            <person name="Blaxter L. M."/>
        </authorList>
    </citation>
    <scope>NUCLEOTIDE SEQUENCE [LARGE SCALE GENOMIC DNA]</scope>
</reference>
<feature type="non-terminal residue" evidence="1">
    <location>
        <position position="40"/>
    </location>
</feature>
<proteinExistence type="predicted"/>
<keyword evidence="2" id="KW-1185">Reference proteome</keyword>